<dbReference type="EMBL" id="CP040749">
    <property type="protein sequence ID" value="QCX38790.1"/>
    <property type="molecule type" value="Genomic_DNA"/>
</dbReference>
<dbReference type="RefSeq" id="WP_138949674.1">
    <property type="nucleotide sequence ID" value="NZ_CP040749.1"/>
</dbReference>
<evidence type="ECO:0000313" key="2">
    <source>
        <dbReference type="Proteomes" id="UP000306229"/>
    </source>
</evidence>
<sequence>MIQQKIKIKKNSLDVKHLENNHLSIQFSLGGFSFCVLDRENNTFIALNDYDFVEPNNSPQRLIANISSIFGNDELLKQHYNSVSVTHINDLFTLVPKPLFNEDRLQDYVSFNTKVYPQDYLVFDELKNMDIVSVFIPFVNINNFLIDQFSHFEYKHNSTVLIENLLAIYKYSLVPKVFAHMANGHFELIVIANKKLQFYNTFKFSTKEDFIYYVLFTAEQLKLNPEKFEFLFLGSIEKTDDIFAMAYKYIRNVSLLENRSKYSFDEAFSETDKRTYYSILNQY</sequence>
<dbReference type="Pfam" id="PF12864">
    <property type="entry name" value="DUF3822"/>
    <property type="match status" value="1"/>
</dbReference>
<dbReference type="InterPro" id="IPR024213">
    <property type="entry name" value="DUF3822"/>
</dbReference>
<keyword evidence="2" id="KW-1185">Reference proteome</keyword>
<organism evidence="1 2">
    <name type="scientific">Aureibaculum algae</name>
    <dbReference type="NCBI Taxonomy" id="2584122"/>
    <lineage>
        <taxon>Bacteria</taxon>
        <taxon>Pseudomonadati</taxon>
        <taxon>Bacteroidota</taxon>
        <taxon>Flavobacteriia</taxon>
        <taxon>Flavobacteriales</taxon>
        <taxon>Flavobacteriaceae</taxon>
        <taxon>Aureibaculum</taxon>
    </lineage>
</organism>
<proteinExistence type="predicted"/>
<protein>
    <submittedName>
        <fullName evidence="1">DUF3822 family protein</fullName>
    </submittedName>
</protein>
<name>A0A5B7TR58_9FLAO</name>
<gene>
    <name evidence="1" type="ORF">FF125_10215</name>
</gene>
<accession>A0A5B7TR58</accession>
<evidence type="ECO:0000313" key="1">
    <source>
        <dbReference type="EMBL" id="QCX38790.1"/>
    </source>
</evidence>
<dbReference type="AlphaFoldDB" id="A0A5B7TR58"/>
<dbReference type="CDD" id="cd24013">
    <property type="entry name" value="ASKHA_ATPase_BT3980-like"/>
    <property type="match status" value="1"/>
</dbReference>
<dbReference type="KEGG" id="fbe:FF125_10215"/>
<dbReference type="Gene3D" id="3.30.420.260">
    <property type="match status" value="1"/>
</dbReference>
<dbReference type="Gene3D" id="3.30.420.250">
    <property type="match status" value="1"/>
</dbReference>
<reference evidence="1 2" key="1">
    <citation type="submission" date="2019-05" db="EMBL/GenBank/DDBJ databases">
        <title>Algicella ahnfeltiae gen. nov., sp. nov., a novel marine bacterium of the family Flavobacteriaceae isolated from a red alga.</title>
        <authorList>
            <person name="Nedashkovskaya O.I."/>
            <person name="Kukhlevskiy A.D."/>
            <person name="Kim S.-G."/>
            <person name="Zhukova N.V."/>
            <person name="Mikhailov V.V."/>
        </authorList>
    </citation>
    <scope>NUCLEOTIDE SEQUENCE [LARGE SCALE GENOMIC DNA]</scope>
    <source>
        <strain evidence="1 2">10Alg115</strain>
    </source>
</reference>
<dbReference type="OrthoDB" id="658622at2"/>
<dbReference type="Proteomes" id="UP000306229">
    <property type="component" value="Chromosome"/>
</dbReference>